<protein>
    <recommendedName>
        <fullName evidence="4">Eukaryotic translation initiation factor 3 subunit H</fullName>
        <shortName evidence="4">eIF3h</shortName>
    </recommendedName>
</protein>
<dbReference type="GO" id="GO:0003743">
    <property type="term" value="F:translation initiation factor activity"/>
    <property type="evidence" value="ECO:0007669"/>
    <property type="project" value="UniProtKB-UniRule"/>
</dbReference>
<dbReference type="PANTHER" id="PTHR10410">
    <property type="entry name" value="EUKARYOTIC TRANSLATION INITIATION FACTOR 3 -RELATED"/>
    <property type="match status" value="1"/>
</dbReference>
<feature type="region of interest" description="Disordered" evidence="5">
    <location>
        <begin position="90"/>
        <end position="119"/>
    </location>
</feature>
<reference evidence="7 8" key="1">
    <citation type="submission" date="2017-12" db="EMBL/GenBank/DDBJ databases">
        <title>Sequencing, de novo assembly and annotation of complete genome of a new Thraustochytrid species, strain FCC1311.</title>
        <authorList>
            <person name="Sedici K."/>
            <person name="Godart F."/>
            <person name="Aiese Cigliano R."/>
            <person name="Sanseverino W."/>
            <person name="Barakat M."/>
            <person name="Ortet P."/>
            <person name="Marechal E."/>
            <person name="Cagnac O."/>
            <person name="Amato A."/>
        </authorList>
    </citation>
    <scope>NUCLEOTIDE SEQUENCE [LARGE SCALE GENOMIC DNA]</scope>
</reference>
<comment type="similarity">
    <text evidence="4">Belongs to the eIF-3 subunit H family.</text>
</comment>
<dbReference type="PROSITE" id="PS50249">
    <property type="entry name" value="MPN"/>
    <property type="match status" value="1"/>
</dbReference>
<evidence type="ECO:0000313" key="7">
    <source>
        <dbReference type="EMBL" id="GBG29921.1"/>
    </source>
</evidence>
<dbReference type="Pfam" id="PF01398">
    <property type="entry name" value="JAB"/>
    <property type="match status" value="1"/>
</dbReference>
<dbReference type="SMART" id="SM00232">
    <property type="entry name" value="JAB_MPN"/>
    <property type="match status" value="1"/>
</dbReference>
<feature type="compositionally biased region" description="Basic and acidic residues" evidence="5">
    <location>
        <begin position="358"/>
        <end position="368"/>
    </location>
</feature>
<organism evidence="7 8">
    <name type="scientific">Hondaea fermentalgiana</name>
    <dbReference type="NCBI Taxonomy" id="2315210"/>
    <lineage>
        <taxon>Eukaryota</taxon>
        <taxon>Sar</taxon>
        <taxon>Stramenopiles</taxon>
        <taxon>Bigyra</taxon>
        <taxon>Labyrinthulomycetes</taxon>
        <taxon>Thraustochytrida</taxon>
        <taxon>Thraustochytriidae</taxon>
        <taxon>Hondaea</taxon>
    </lineage>
</organism>
<dbReference type="AlphaFoldDB" id="A0A2R5GNN8"/>
<evidence type="ECO:0000313" key="8">
    <source>
        <dbReference type="Proteomes" id="UP000241890"/>
    </source>
</evidence>
<dbReference type="OrthoDB" id="10265695at2759"/>
<dbReference type="EMBL" id="BEYU01000068">
    <property type="protein sequence ID" value="GBG29921.1"/>
    <property type="molecule type" value="Genomic_DNA"/>
</dbReference>
<dbReference type="CDD" id="cd08065">
    <property type="entry name" value="MPN_eIF3h"/>
    <property type="match status" value="1"/>
</dbReference>
<evidence type="ECO:0000256" key="3">
    <source>
        <dbReference type="ARBA" id="ARBA00022917"/>
    </source>
</evidence>
<dbReference type="GO" id="GO:0005852">
    <property type="term" value="C:eukaryotic translation initiation factor 3 complex"/>
    <property type="evidence" value="ECO:0007669"/>
    <property type="project" value="UniProtKB-UniRule"/>
</dbReference>
<comment type="caution">
    <text evidence="7">The sequence shown here is derived from an EMBL/GenBank/DDBJ whole genome shotgun (WGS) entry which is preliminary data.</text>
</comment>
<dbReference type="InterPro" id="IPR037518">
    <property type="entry name" value="MPN"/>
</dbReference>
<feature type="domain" description="MPN" evidence="6">
    <location>
        <begin position="52"/>
        <end position="216"/>
    </location>
</feature>
<dbReference type="GO" id="GO:0016282">
    <property type="term" value="C:eukaryotic 43S preinitiation complex"/>
    <property type="evidence" value="ECO:0007669"/>
    <property type="project" value="UniProtKB-UniRule"/>
</dbReference>
<keyword evidence="8" id="KW-1185">Reference proteome</keyword>
<dbReference type="InParanoid" id="A0A2R5GNN8"/>
<accession>A0A2R5GNN8</accession>
<sequence>MSAPRWGAPAADAGGEKAAGGGGLTLAEKLQGKGAASVSAAGMKPPAKLEKVKVDGMVLLKIIKHCEEAWPNLCKGTLLGMDVDSKLEVTNSFPSPGGATGPSVQPPTGGRNRMSREEEEALKAAAAKEDAAEIDAYKGDVLKLLKDINIDCNPVGWYRSVSLSSFCNAQVIREMFAEQDKLDAAVVQRSIFLVYDPHQTKRGNLYFKAYRLSDAFVQLMRDRKKQSSGGNKGIVKLSPAVVAAVGGLKNDGSAVMAASAQDMDLSAEEILEEIPIEITNAHLFTVLIEDLKERNGDRLDVDFDRLNLSTNSYLETNLEFMLEEVNELNGQQMDRNREQKRTAAIEAEQIKWIQERRAENKAREERGEPLLPENGDPNNNIFKPQNSKSNLESLLILKQIGIYCEQVNKFSGSGFSKLYLSNAVQQGHEAAAAQAQ</sequence>
<dbReference type="Gene3D" id="3.40.140.10">
    <property type="entry name" value="Cytidine Deaminase, domain 2"/>
    <property type="match status" value="1"/>
</dbReference>
<dbReference type="InterPro" id="IPR050242">
    <property type="entry name" value="JAMM_MPN+_peptidase_M67A"/>
</dbReference>
<keyword evidence="2 4" id="KW-0396">Initiation factor</keyword>
<evidence type="ECO:0000256" key="4">
    <source>
        <dbReference type="HAMAP-Rule" id="MF_03007"/>
    </source>
</evidence>
<dbReference type="HAMAP" id="MF_03007">
    <property type="entry name" value="eIF3h"/>
    <property type="match status" value="1"/>
</dbReference>
<dbReference type="InterPro" id="IPR000555">
    <property type="entry name" value="JAMM/MPN+_dom"/>
</dbReference>
<evidence type="ECO:0000256" key="2">
    <source>
        <dbReference type="ARBA" id="ARBA00022540"/>
    </source>
</evidence>
<comment type="subunit">
    <text evidence="4">Component of the eukaryotic translation initiation factor 3 (eIF-3) complex.</text>
</comment>
<dbReference type="FunCoup" id="A0A2R5GNN8">
    <property type="interactions" value="99"/>
</dbReference>
<dbReference type="Pfam" id="PF19445">
    <property type="entry name" value="eIF3h_C"/>
    <property type="match status" value="1"/>
</dbReference>
<dbReference type="InterPro" id="IPR045810">
    <property type="entry name" value="eIF3h_C"/>
</dbReference>
<comment type="subcellular location">
    <subcellularLocation>
        <location evidence="4">Cytoplasm</location>
    </subcellularLocation>
</comment>
<name>A0A2R5GNN8_9STRA</name>
<gene>
    <name evidence="7" type="ORF">FCC1311_061412</name>
</gene>
<keyword evidence="1 4" id="KW-0963">Cytoplasm</keyword>
<keyword evidence="3 4" id="KW-0648">Protein biosynthesis</keyword>
<dbReference type="InterPro" id="IPR027524">
    <property type="entry name" value="eIF3h"/>
</dbReference>
<evidence type="ECO:0000256" key="5">
    <source>
        <dbReference type="SAM" id="MobiDB-lite"/>
    </source>
</evidence>
<evidence type="ECO:0000256" key="1">
    <source>
        <dbReference type="ARBA" id="ARBA00022490"/>
    </source>
</evidence>
<comment type="function">
    <text evidence="4">Component of the eukaryotic translation initiation factor 3 (eIF-3) complex, which is involved in protein synthesis of a specialized repertoire of mRNAs and, together with other initiation factors, stimulates binding of mRNA and methionyl-tRNAi to the 40S ribosome. The eIF-3 complex specifically targets and initiates translation of a subset of mRNAs involved in cell proliferation.</text>
</comment>
<feature type="region of interest" description="Disordered" evidence="5">
    <location>
        <begin position="1"/>
        <end position="23"/>
    </location>
</feature>
<feature type="region of interest" description="Disordered" evidence="5">
    <location>
        <begin position="358"/>
        <end position="385"/>
    </location>
</feature>
<proteinExistence type="inferred from homology"/>
<dbReference type="Proteomes" id="UP000241890">
    <property type="component" value="Unassembled WGS sequence"/>
</dbReference>
<dbReference type="GO" id="GO:0033290">
    <property type="term" value="C:eukaryotic 48S preinitiation complex"/>
    <property type="evidence" value="ECO:0007669"/>
    <property type="project" value="UniProtKB-UniRule"/>
</dbReference>
<evidence type="ECO:0000259" key="6">
    <source>
        <dbReference type="PROSITE" id="PS50249"/>
    </source>
</evidence>
<feature type="compositionally biased region" description="Polar residues" evidence="5">
    <location>
        <begin position="376"/>
        <end position="385"/>
    </location>
</feature>
<dbReference type="GO" id="GO:0001732">
    <property type="term" value="P:formation of cytoplasmic translation initiation complex"/>
    <property type="evidence" value="ECO:0007669"/>
    <property type="project" value="UniProtKB-UniRule"/>
</dbReference>
<dbReference type="GO" id="GO:0008237">
    <property type="term" value="F:metallopeptidase activity"/>
    <property type="evidence" value="ECO:0007669"/>
    <property type="project" value="InterPro"/>
</dbReference>